<gene>
    <name evidence="4" type="ORF">SteCoe_24021</name>
</gene>
<organism evidence="4 5">
    <name type="scientific">Stentor coeruleus</name>
    <dbReference type="NCBI Taxonomy" id="5963"/>
    <lineage>
        <taxon>Eukaryota</taxon>
        <taxon>Sar</taxon>
        <taxon>Alveolata</taxon>
        <taxon>Ciliophora</taxon>
        <taxon>Postciliodesmatophora</taxon>
        <taxon>Heterotrichea</taxon>
        <taxon>Heterotrichida</taxon>
        <taxon>Stentoridae</taxon>
        <taxon>Stentor</taxon>
    </lineage>
</organism>
<dbReference type="PANTHER" id="PTHR10458:SF22">
    <property type="entry name" value="PEPTIDE DEFORMYLASE"/>
    <property type="match status" value="1"/>
</dbReference>
<dbReference type="InterPro" id="IPR036821">
    <property type="entry name" value="Peptide_deformylase_sf"/>
</dbReference>
<comment type="similarity">
    <text evidence="1 3">Belongs to the polypeptide deformylase family.</text>
</comment>
<comment type="catalytic activity">
    <reaction evidence="3">
        <text>N-terminal N-formyl-L-methionyl-[peptide] + H2O = N-terminal L-methionyl-[peptide] + formate</text>
        <dbReference type="Rhea" id="RHEA:24420"/>
        <dbReference type="Rhea" id="RHEA-COMP:10639"/>
        <dbReference type="Rhea" id="RHEA-COMP:10640"/>
        <dbReference type="ChEBI" id="CHEBI:15377"/>
        <dbReference type="ChEBI" id="CHEBI:15740"/>
        <dbReference type="ChEBI" id="CHEBI:49298"/>
        <dbReference type="ChEBI" id="CHEBI:64731"/>
        <dbReference type="EC" id="3.5.1.88"/>
    </reaction>
</comment>
<dbReference type="SUPFAM" id="SSF56420">
    <property type="entry name" value="Peptide deformylase"/>
    <property type="match status" value="1"/>
</dbReference>
<dbReference type="Gene3D" id="3.90.45.10">
    <property type="entry name" value="Peptide deformylase"/>
    <property type="match status" value="1"/>
</dbReference>
<keyword evidence="3" id="KW-0648">Protein biosynthesis</keyword>
<dbReference type="PRINTS" id="PR01576">
    <property type="entry name" value="PDEFORMYLASE"/>
</dbReference>
<evidence type="ECO:0000256" key="3">
    <source>
        <dbReference type="RuleBase" id="RU362111"/>
    </source>
</evidence>
<keyword evidence="5" id="KW-1185">Reference proteome</keyword>
<dbReference type="InterPro" id="IPR023635">
    <property type="entry name" value="Peptide_deformylase"/>
</dbReference>
<accession>A0A1R2BIG7</accession>
<comment type="function">
    <text evidence="3">Removes the formyl group from the N-terminal Met of newly synthesized proteins.</text>
</comment>
<dbReference type="AlphaFoldDB" id="A0A1R2BIG7"/>
<dbReference type="GO" id="GO:0042586">
    <property type="term" value="F:peptide deformylase activity"/>
    <property type="evidence" value="ECO:0007669"/>
    <property type="project" value="UniProtKB-EC"/>
</dbReference>
<keyword evidence="3" id="KW-0378">Hydrolase</keyword>
<evidence type="ECO:0000256" key="1">
    <source>
        <dbReference type="ARBA" id="ARBA00010759"/>
    </source>
</evidence>
<keyword evidence="3" id="KW-0479">Metal-binding</keyword>
<evidence type="ECO:0000313" key="5">
    <source>
        <dbReference type="Proteomes" id="UP000187209"/>
    </source>
</evidence>
<dbReference type="EC" id="3.5.1.88" evidence="2 3"/>
<evidence type="ECO:0000313" key="4">
    <source>
        <dbReference type="EMBL" id="OMJ76577.1"/>
    </source>
</evidence>
<dbReference type="GO" id="GO:0046872">
    <property type="term" value="F:metal ion binding"/>
    <property type="evidence" value="ECO:0007669"/>
    <property type="project" value="UniProtKB-KW"/>
</dbReference>
<evidence type="ECO:0000256" key="2">
    <source>
        <dbReference type="ARBA" id="ARBA00012175"/>
    </source>
</evidence>
<dbReference type="GO" id="GO:0006412">
    <property type="term" value="P:translation"/>
    <property type="evidence" value="ECO:0007669"/>
    <property type="project" value="UniProtKB-KW"/>
</dbReference>
<protein>
    <recommendedName>
        <fullName evidence="2 3">Peptide deformylase</fullName>
        <ecNumber evidence="2 3">3.5.1.88</ecNumber>
    </recommendedName>
</protein>
<sequence length="264" mass="30857">MSHLKKLSDRLKQSFAPSIKKISSLETFGENDLEMYTSKVQFLSKKITDLYIPTLIKTASANNLSSLASNQISILISAFVIRNQLEPTKWLGYTDQSYDYTAYINPKILEVNGELINDYEQCPSFPYIKALIPRYDNAIVEYMNLEGEYVQECLKGFKARVFMHEFDHLEANLISSFTVNSGNIEIIEPEKRVNMQNVVLDFKNKLMEMVNRLEDRYLIDKEFKKKVEKKTDRTEFFIQQVVDEEFDAQFHVELVKAWRIDSLK</sequence>
<reference evidence="4 5" key="1">
    <citation type="submission" date="2016-11" db="EMBL/GenBank/DDBJ databases">
        <title>The macronuclear genome of Stentor coeruleus: a giant cell with tiny introns.</title>
        <authorList>
            <person name="Slabodnick M."/>
            <person name="Ruby J.G."/>
            <person name="Reiff S.B."/>
            <person name="Swart E.C."/>
            <person name="Gosai S."/>
            <person name="Prabakaran S."/>
            <person name="Witkowska E."/>
            <person name="Larue G.E."/>
            <person name="Fisher S."/>
            <person name="Freeman R.M."/>
            <person name="Gunawardena J."/>
            <person name="Chu W."/>
            <person name="Stover N.A."/>
            <person name="Gregory B.D."/>
            <person name="Nowacki M."/>
            <person name="Derisi J."/>
            <person name="Roy S.W."/>
            <person name="Marshall W.F."/>
            <person name="Sood P."/>
        </authorList>
    </citation>
    <scope>NUCLEOTIDE SEQUENCE [LARGE SCALE GENOMIC DNA]</scope>
    <source>
        <strain evidence="4">WM001</strain>
    </source>
</reference>
<dbReference type="PANTHER" id="PTHR10458">
    <property type="entry name" value="PEPTIDE DEFORMYLASE"/>
    <property type="match status" value="1"/>
</dbReference>
<dbReference type="EMBL" id="MPUH01000624">
    <property type="protein sequence ID" value="OMJ76577.1"/>
    <property type="molecule type" value="Genomic_DNA"/>
</dbReference>
<name>A0A1R2BIG7_9CILI</name>
<dbReference type="Proteomes" id="UP000187209">
    <property type="component" value="Unassembled WGS sequence"/>
</dbReference>
<proteinExistence type="inferred from homology"/>
<comment type="caution">
    <text evidence="4">The sequence shown here is derived from an EMBL/GenBank/DDBJ whole genome shotgun (WGS) entry which is preliminary data.</text>
</comment>
<dbReference type="OrthoDB" id="291739at2759"/>
<dbReference type="Pfam" id="PF01327">
    <property type="entry name" value="Pep_deformylase"/>
    <property type="match status" value="1"/>
</dbReference>